<organism evidence="3 4">
    <name type="scientific">Rhizoctonia solani</name>
    <dbReference type="NCBI Taxonomy" id="456999"/>
    <lineage>
        <taxon>Eukaryota</taxon>
        <taxon>Fungi</taxon>
        <taxon>Dikarya</taxon>
        <taxon>Basidiomycota</taxon>
        <taxon>Agaricomycotina</taxon>
        <taxon>Agaricomycetes</taxon>
        <taxon>Cantharellales</taxon>
        <taxon>Ceratobasidiaceae</taxon>
        <taxon>Rhizoctonia</taxon>
    </lineage>
</organism>
<evidence type="ECO:0000313" key="4">
    <source>
        <dbReference type="Proteomes" id="UP000663853"/>
    </source>
</evidence>
<keyword evidence="2" id="KW-0812">Transmembrane</keyword>
<feature type="region of interest" description="Disordered" evidence="1">
    <location>
        <begin position="238"/>
        <end position="310"/>
    </location>
</feature>
<protein>
    <submittedName>
        <fullName evidence="3">Uncharacterized protein</fullName>
    </submittedName>
</protein>
<proteinExistence type="predicted"/>
<feature type="compositionally biased region" description="Acidic residues" evidence="1">
    <location>
        <begin position="242"/>
        <end position="261"/>
    </location>
</feature>
<keyword evidence="2" id="KW-0472">Membrane</keyword>
<feature type="transmembrane region" description="Helical" evidence="2">
    <location>
        <begin position="67"/>
        <end position="86"/>
    </location>
</feature>
<dbReference type="AlphaFoldDB" id="A0A8H3D7X3"/>
<evidence type="ECO:0000256" key="2">
    <source>
        <dbReference type="SAM" id="Phobius"/>
    </source>
</evidence>
<reference evidence="3" key="1">
    <citation type="submission" date="2021-01" db="EMBL/GenBank/DDBJ databases">
        <authorList>
            <person name="Kaushik A."/>
        </authorList>
    </citation>
    <scope>NUCLEOTIDE SEQUENCE</scope>
    <source>
        <strain evidence="3">AG6-10EEA</strain>
    </source>
</reference>
<evidence type="ECO:0000313" key="3">
    <source>
        <dbReference type="EMBL" id="CAE6511733.1"/>
    </source>
</evidence>
<keyword evidence="2" id="KW-1133">Transmembrane helix</keyword>
<gene>
    <name evidence="3" type="ORF">RDB_LOCUS129931</name>
</gene>
<accession>A0A8H3D7X3</accession>
<sequence>MDVLVHGILVHVSPIELPVFVPDIDTTRTGYYSIKAISAWTIRKTGLLVPVISRLWIVRLVRFTCRCFGWIVFGGFVPYLSIFLWIKYLAIVIRAPAPDYLFSEFMVLGFITYESPRIAKDDDSWTDSEDDLDLDFIHIPVDGWAGYMELEWTQVRLFFELDHADLAYYVGKQIFNWVHDASIAWIYRNTHPPPNDKEVQASAGARSQFVIRPGHSIYRPPRLQTIFTAEHRLEHALSQEQVPEETELDTAQEQATEAEQEESTRMKRRTRRGGRKLHERKQRRLERMTAYGDSEYGGDDTAVSVPSEPR</sequence>
<comment type="caution">
    <text evidence="3">The sequence shown here is derived from an EMBL/GenBank/DDBJ whole genome shotgun (WGS) entry which is preliminary data.</text>
</comment>
<dbReference type="Proteomes" id="UP000663853">
    <property type="component" value="Unassembled WGS sequence"/>
</dbReference>
<dbReference type="EMBL" id="CAJMXA010003691">
    <property type="protein sequence ID" value="CAE6511733.1"/>
    <property type="molecule type" value="Genomic_DNA"/>
</dbReference>
<feature type="compositionally biased region" description="Basic residues" evidence="1">
    <location>
        <begin position="266"/>
        <end position="284"/>
    </location>
</feature>
<evidence type="ECO:0000256" key="1">
    <source>
        <dbReference type="SAM" id="MobiDB-lite"/>
    </source>
</evidence>
<name>A0A8H3D7X3_9AGAM</name>